<comment type="subcellular location">
    <subcellularLocation>
        <location evidence="1 7">Cell membrane</location>
        <topology evidence="1 7">Multi-pass membrane protein</topology>
    </subcellularLocation>
</comment>
<comment type="similarity">
    <text evidence="7">Belongs to the binding-protein-dependent transport system permease family.</text>
</comment>
<dbReference type="InterPro" id="IPR050809">
    <property type="entry name" value="UgpAE/MalFG_permease"/>
</dbReference>
<dbReference type="SUPFAM" id="SSF161098">
    <property type="entry name" value="MetI-like"/>
    <property type="match status" value="1"/>
</dbReference>
<keyword evidence="6 7" id="KW-0472">Membrane</keyword>
<keyword evidence="2 7" id="KW-0813">Transport</keyword>
<evidence type="ECO:0000256" key="3">
    <source>
        <dbReference type="ARBA" id="ARBA00022475"/>
    </source>
</evidence>
<reference evidence="9" key="1">
    <citation type="journal article" date="2013" name="PLoS ONE">
        <title>Metagenomic insights into the carbohydrate-active enzymes carried by the microorganisms adhering to solid digesta in the rumen of cows.</title>
        <authorList>
            <person name="Wang L."/>
            <person name="Hatem A."/>
            <person name="Catalyurek U.V."/>
            <person name="Morrison M."/>
            <person name="Yu Z."/>
        </authorList>
    </citation>
    <scope>NUCLEOTIDE SEQUENCE</scope>
</reference>
<evidence type="ECO:0000256" key="1">
    <source>
        <dbReference type="ARBA" id="ARBA00004651"/>
    </source>
</evidence>
<dbReference type="PANTHER" id="PTHR43227">
    <property type="entry name" value="BLL4140 PROTEIN"/>
    <property type="match status" value="1"/>
</dbReference>
<dbReference type="GO" id="GO:0005886">
    <property type="term" value="C:plasma membrane"/>
    <property type="evidence" value="ECO:0007669"/>
    <property type="project" value="UniProtKB-SubCell"/>
</dbReference>
<keyword evidence="5 7" id="KW-1133">Transmembrane helix</keyword>
<keyword evidence="3" id="KW-1003">Cell membrane</keyword>
<dbReference type="InterPro" id="IPR000515">
    <property type="entry name" value="MetI-like"/>
</dbReference>
<feature type="transmembrane region" description="Helical" evidence="7">
    <location>
        <begin position="230"/>
        <end position="250"/>
    </location>
</feature>
<name>W0FGJ1_9BACT</name>
<dbReference type="GO" id="GO:0055085">
    <property type="term" value="P:transmembrane transport"/>
    <property type="evidence" value="ECO:0007669"/>
    <property type="project" value="InterPro"/>
</dbReference>
<feature type="transmembrane region" description="Helical" evidence="7">
    <location>
        <begin position="25"/>
        <end position="44"/>
    </location>
</feature>
<feature type="transmembrane region" description="Helical" evidence="7">
    <location>
        <begin position="90"/>
        <end position="114"/>
    </location>
</feature>
<dbReference type="Gene3D" id="1.10.3720.10">
    <property type="entry name" value="MetI-like"/>
    <property type="match status" value="1"/>
</dbReference>
<feature type="transmembrane region" description="Helical" evidence="7">
    <location>
        <begin position="175"/>
        <end position="198"/>
    </location>
</feature>
<evidence type="ECO:0000256" key="4">
    <source>
        <dbReference type="ARBA" id="ARBA00022692"/>
    </source>
</evidence>
<evidence type="ECO:0000256" key="6">
    <source>
        <dbReference type="ARBA" id="ARBA00023136"/>
    </source>
</evidence>
<proteinExistence type="inferred from homology"/>
<protein>
    <submittedName>
        <fullName evidence="9">CUT1 family carbohydrate ABC transporter membrane protein 1</fullName>
    </submittedName>
</protein>
<dbReference type="PANTHER" id="PTHR43227:SF11">
    <property type="entry name" value="BLL4140 PROTEIN"/>
    <property type="match status" value="1"/>
</dbReference>
<sequence length="318" mass="35488">MAKKNSYDLAASSRRSWKTELKRDWVVYMLFLPIIIYEIVLHYLPMFGIVMAFEDYNVVDGYFHSPWVGFKHFVDLFSGEDFLQAIRNTVVIGVLRATIGFVAPIIFALMLSLINSKKFKRTAQTMSYMPNFVAAVIVCSLFTQFLAKDGPLTLFLTNVFGAENQNWFANDKPPVFWIIYLLMGIWQGIGWGSIMYVAAISQVSGDLHEAAALDGATRLQRMFKITLPSILPMILMMFVINVGTALAAGYDNILLLYMPSTYNVSDTVYTYTYRQAFGAGNNNYSLSAASGLFQSVVSTILLVGSNALSRKAAGSSLF</sequence>
<evidence type="ECO:0000259" key="8">
    <source>
        <dbReference type="PROSITE" id="PS50928"/>
    </source>
</evidence>
<evidence type="ECO:0000256" key="5">
    <source>
        <dbReference type="ARBA" id="ARBA00022989"/>
    </source>
</evidence>
<accession>W0FGJ1</accession>
<dbReference type="CDD" id="cd06261">
    <property type="entry name" value="TM_PBP2"/>
    <property type="match status" value="1"/>
</dbReference>
<dbReference type="InterPro" id="IPR035906">
    <property type="entry name" value="MetI-like_sf"/>
</dbReference>
<dbReference type="AlphaFoldDB" id="W0FGJ1"/>
<organism evidence="9">
    <name type="scientific">uncultured bacterium Contig140</name>
    <dbReference type="NCBI Taxonomy" id="1393424"/>
    <lineage>
        <taxon>Bacteria</taxon>
        <taxon>environmental samples</taxon>
    </lineage>
</organism>
<dbReference type="Pfam" id="PF00528">
    <property type="entry name" value="BPD_transp_1"/>
    <property type="match status" value="1"/>
</dbReference>
<evidence type="ECO:0000256" key="7">
    <source>
        <dbReference type="RuleBase" id="RU363032"/>
    </source>
</evidence>
<keyword evidence="4 7" id="KW-0812">Transmembrane</keyword>
<dbReference type="PROSITE" id="PS50928">
    <property type="entry name" value="ABC_TM1"/>
    <property type="match status" value="1"/>
</dbReference>
<evidence type="ECO:0000313" key="9">
    <source>
        <dbReference type="EMBL" id="AHF23786.1"/>
    </source>
</evidence>
<dbReference type="EMBL" id="KC246775">
    <property type="protein sequence ID" value="AHF23786.1"/>
    <property type="molecule type" value="Genomic_DNA"/>
</dbReference>
<evidence type="ECO:0000256" key="2">
    <source>
        <dbReference type="ARBA" id="ARBA00022448"/>
    </source>
</evidence>
<feature type="domain" description="ABC transmembrane type-1" evidence="8">
    <location>
        <begin position="86"/>
        <end position="305"/>
    </location>
</feature>
<feature type="transmembrane region" description="Helical" evidence="7">
    <location>
        <begin position="284"/>
        <end position="303"/>
    </location>
</feature>
<feature type="transmembrane region" description="Helical" evidence="7">
    <location>
        <begin position="126"/>
        <end position="147"/>
    </location>
</feature>